<dbReference type="PROSITE" id="PS50011">
    <property type="entry name" value="PROTEIN_KINASE_DOM"/>
    <property type="match status" value="1"/>
</dbReference>
<keyword evidence="11 17" id="KW-0067">ATP-binding</keyword>
<comment type="subcellular location">
    <subcellularLocation>
        <location evidence="1">Membrane</location>
        <topology evidence="1">Single-pass membrane protein</topology>
    </subcellularLocation>
</comment>
<comment type="catalytic activity">
    <reaction evidence="16">
        <text>L-seryl-[protein] + ATP = O-phospho-L-seryl-[protein] + ADP + H(+)</text>
        <dbReference type="Rhea" id="RHEA:17989"/>
        <dbReference type="Rhea" id="RHEA-COMP:9863"/>
        <dbReference type="Rhea" id="RHEA-COMP:11604"/>
        <dbReference type="ChEBI" id="CHEBI:15378"/>
        <dbReference type="ChEBI" id="CHEBI:29999"/>
        <dbReference type="ChEBI" id="CHEBI:30616"/>
        <dbReference type="ChEBI" id="CHEBI:83421"/>
        <dbReference type="ChEBI" id="CHEBI:456216"/>
        <dbReference type="EC" id="2.7.11.1"/>
    </reaction>
</comment>
<dbReference type="InterPro" id="IPR024788">
    <property type="entry name" value="Malectin-like_Carb-bd_dom"/>
</dbReference>
<dbReference type="InterPro" id="IPR032675">
    <property type="entry name" value="LRR_dom_sf"/>
</dbReference>
<keyword evidence="3 18" id="KW-0723">Serine/threonine-protein kinase</keyword>
<dbReference type="Pfam" id="PF13855">
    <property type="entry name" value="LRR_8"/>
    <property type="match status" value="1"/>
</dbReference>
<dbReference type="Gene3D" id="3.30.200.20">
    <property type="entry name" value="Phosphorylase Kinase, domain 1"/>
    <property type="match status" value="1"/>
</dbReference>
<evidence type="ECO:0000313" key="21">
    <source>
        <dbReference type="EMBL" id="KFK35819.1"/>
    </source>
</evidence>
<sequence>MQTLYSKTARQCEGGECLLQLVKTSSSTLPPLINAIEVFTAIDFSQLETNGNEVVAIKNIQSIYGLSRINWQGDPCVPKQLLWDGLNCNNSDISIPPMITFLNLSSSGLTGTIALTIQNLTHLQELDLSNNNLIGVVPEFLADMKSLFVINLSGNNLSGSVPEKLLGKKMLKLNIEGNPMLHCTVGSCLTKAKEGGHQKKSIIIPIVASLASVIALVAALVIFCVIRNKNPSNDEEPTSCMLPSDDRSSEPAIMTKNKKFTYSEVIAMTNNFQKILGKGGFGIVYYGSVNGTEQVAVKMLIHSTAQGYKQFKAEVELLLRVHHKNLVGLVGYCEEGDKLALIYEYMANGDLDEHMSGKRGGSIMNWGSRLKIALESAQGLEYLHNGCKPLMVHRDIKTTNILLNEHFEAKLADFGLSRSFPIEGETHVSTVVAGTIGYLDPEYYRTNWLTEKSDVYSFGVVLLLEGRSERGDVCKYFERSEHDLRN</sequence>
<dbReference type="eggNOG" id="ENOG502QQCZ">
    <property type="taxonomic scope" value="Eukaryota"/>
</dbReference>
<name>A0A087H117_ARAAL</name>
<evidence type="ECO:0000256" key="14">
    <source>
        <dbReference type="ARBA" id="ARBA00023170"/>
    </source>
</evidence>
<evidence type="ECO:0000256" key="7">
    <source>
        <dbReference type="ARBA" id="ARBA00022729"/>
    </source>
</evidence>
<dbReference type="Pfam" id="PF12819">
    <property type="entry name" value="Malectin_like"/>
    <property type="match status" value="1"/>
</dbReference>
<accession>A0A087H117</accession>
<organism evidence="21 22">
    <name type="scientific">Arabis alpina</name>
    <name type="common">Alpine rock-cress</name>
    <dbReference type="NCBI Taxonomy" id="50452"/>
    <lineage>
        <taxon>Eukaryota</taxon>
        <taxon>Viridiplantae</taxon>
        <taxon>Streptophyta</taxon>
        <taxon>Embryophyta</taxon>
        <taxon>Tracheophyta</taxon>
        <taxon>Spermatophyta</taxon>
        <taxon>Magnoliopsida</taxon>
        <taxon>eudicotyledons</taxon>
        <taxon>Gunneridae</taxon>
        <taxon>Pentapetalae</taxon>
        <taxon>rosids</taxon>
        <taxon>malvids</taxon>
        <taxon>Brassicales</taxon>
        <taxon>Brassicaceae</taxon>
        <taxon>Arabideae</taxon>
        <taxon>Arabis</taxon>
    </lineage>
</organism>
<keyword evidence="7" id="KW-0732">Signal</keyword>
<dbReference type="PANTHER" id="PTHR45631:SF86">
    <property type="entry name" value="LEUCINE-RICH REPEAT PROTEIN KINASE FAMILY PROTEIN"/>
    <property type="match status" value="1"/>
</dbReference>
<keyword evidence="9 17" id="KW-0547">Nucleotide-binding</keyword>
<reference evidence="22" key="1">
    <citation type="journal article" date="2015" name="Nat. Plants">
        <title>Genome expansion of Arabis alpina linked with retrotransposition and reduced symmetric DNA methylation.</title>
        <authorList>
            <person name="Willing E.M."/>
            <person name="Rawat V."/>
            <person name="Mandakova T."/>
            <person name="Maumus F."/>
            <person name="James G.V."/>
            <person name="Nordstroem K.J."/>
            <person name="Becker C."/>
            <person name="Warthmann N."/>
            <person name="Chica C."/>
            <person name="Szarzynska B."/>
            <person name="Zytnicki M."/>
            <person name="Albani M.C."/>
            <person name="Kiefer C."/>
            <person name="Bergonzi S."/>
            <person name="Castaings L."/>
            <person name="Mateos J.L."/>
            <person name="Berns M.C."/>
            <person name="Bujdoso N."/>
            <person name="Piofczyk T."/>
            <person name="de Lorenzo L."/>
            <person name="Barrero-Sicilia C."/>
            <person name="Mateos I."/>
            <person name="Piednoel M."/>
            <person name="Hagmann J."/>
            <person name="Chen-Min-Tao R."/>
            <person name="Iglesias-Fernandez R."/>
            <person name="Schuster S.C."/>
            <person name="Alonso-Blanco C."/>
            <person name="Roudier F."/>
            <person name="Carbonero P."/>
            <person name="Paz-Ares J."/>
            <person name="Davis S.J."/>
            <person name="Pecinka A."/>
            <person name="Quesneville H."/>
            <person name="Colot V."/>
            <person name="Lysak M.A."/>
            <person name="Weigel D."/>
            <person name="Coupland G."/>
            <person name="Schneeberger K."/>
        </authorList>
    </citation>
    <scope>NUCLEOTIDE SEQUENCE [LARGE SCALE GENOMIC DNA]</scope>
    <source>
        <strain evidence="22">cv. Pajares</strain>
    </source>
</reference>
<dbReference type="FunFam" id="3.80.10.10:FF:000129">
    <property type="entry name" value="Leucine-rich repeat receptor-like kinase"/>
    <property type="match status" value="1"/>
</dbReference>
<evidence type="ECO:0000256" key="10">
    <source>
        <dbReference type="ARBA" id="ARBA00022777"/>
    </source>
</evidence>
<feature type="domain" description="Protein kinase" evidence="20">
    <location>
        <begin position="270"/>
        <end position="486"/>
    </location>
</feature>
<evidence type="ECO:0000256" key="19">
    <source>
        <dbReference type="SAM" id="Phobius"/>
    </source>
</evidence>
<dbReference type="GO" id="GO:0005524">
    <property type="term" value="F:ATP binding"/>
    <property type="evidence" value="ECO:0007669"/>
    <property type="project" value="UniProtKB-UniRule"/>
</dbReference>
<keyword evidence="8" id="KW-0677">Repeat</keyword>
<evidence type="ECO:0000256" key="12">
    <source>
        <dbReference type="ARBA" id="ARBA00022989"/>
    </source>
</evidence>
<keyword evidence="13 19" id="KW-0472">Membrane</keyword>
<dbReference type="FunFam" id="3.30.200.20:FF:000394">
    <property type="entry name" value="Leucine-rich repeat receptor-like protein kinase"/>
    <property type="match status" value="1"/>
</dbReference>
<protein>
    <recommendedName>
        <fullName evidence="2">non-specific serine/threonine protein kinase</fullName>
        <ecNumber evidence="2">2.7.11.1</ecNumber>
    </recommendedName>
</protein>
<comment type="similarity">
    <text evidence="18">Belongs to the protein kinase superfamily.</text>
</comment>
<dbReference type="EMBL" id="CM002872">
    <property type="protein sequence ID" value="KFK35819.1"/>
    <property type="molecule type" value="Genomic_DNA"/>
</dbReference>
<dbReference type="InterPro" id="IPR008271">
    <property type="entry name" value="Ser/Thr_kinase_AS"/>
</dbReference>
<evidence type="ECO:0000256" key="3">
    <source>
        <dbReference type="ARBA" id="ARBA00022527"/>
    </source>
</evidence>
<evidence type="ECO:0000256" key="11">
    <source>
        <dbReference type="ARBA" id="ARBA00022840"/>
    </source>
</evidence>
<keyword evidence="4" id="KW-0433">Leucine-rich repeat</keyword>
<dbReference type="InterPro" id="IPR000719">
    <property type="entry name" value="Prot_kinase_dom"/>
</dbReference>
<dbReference type="PROSITE" id="PS00107">
    <property type="entry name" value="PROTEIN_KINASE_ATP"/>
    <property type="match status" value="1"/>
</dbReference>
<evidence type="ECO:0000256" key="5">
    <source>
        <dbReference type="ARBA" id="ARBA00022679"/>
    </source>
</evidence>
<evidence type="ECO:0000256" key="17">
    <source>
        <dbReference type="PROSITE-ProRule" id="PRU10141"/>
    </source>
</evidence>
<proteinExistence type="inferred from homology"/>
<keyword evidence="6 19" id="KW-0812">Transmembrane</keyword>
<evidence type="ECO:0000256" key="8">
    <source>
        <dbReference type="ARBA" id="ARBA00022737"/>
    </source>
</evidence>
<feature type="binding site" evidence="17">
    <location>
        <position position="298"/>
    </location>
    <ligand>
        <name>ATP</name>
        <dbReference type="ChEBI" id="CHEBI:30616"/>
    </ligand>
</feature>
<dbReference type="InterPro" id="IPR017441">
    <property type="entry name" value="Protein_kinase_ATP_BS"/>
</dbReference>
<evidence type="ECO:0000256" key="18">
    <source>
        <dbReference type="RuleBase" id="RU000304"/>
    </source>
</evidence>
<evidence type="ECO:0000313" key="22">
    <source>
        <dbReference type="Proteomes" id="UP000029120"/>
    </source>
</evidence>
<dbReference type="GO" id="GO:0004674">
    <property type="term" value="F:protein serine/threonine kinase activity"/>
    <property type="evidence" value="ECO:0007669"/>
    <property type="project" value="UniProtKB-KW"/>
</dbReference>
<evidence type="ECO:0000256" key="15">
    <source>
        <dbReference type="ARBA" id="ARBA00047899"/>
    </source>
</evidence>
<evidence type="ECO:0000256" key="6">
    <source>
        <dbReference type="ARBA" id="ARBA00022692"/>
    </source>
</evidence>
<dbReference type="PANTHER" id="PTHR45631">
    <property type="entry name" value="OS07G0107800 PROTEIN-RELATED"/>
    <property type="match status" value="1"/>
</dbReference>
<gene>
    <name evidence="21" type="ordered locus">AALP_Aa4g041500</name>
</gene>
<evidence type="ECO:0000259" key="20">
    <source>
        <dbReference type="PROSITE" id="PS50011"/>
    </source>
</evidence>
<dbReference type="Pfam" id="PF07714">
    <property type="entry name" value="PK_Tyr_Ser-Thr"/>
    <property type="match status" value="1"/>
</dbReference>
<evidence type="ECO:0000256" key="1">
    <source>
        <dbReference type="ARBA" id="ARBA00004167"/>
    </source>
</evidence>
<comment type="catalytic activity">
    <reaction evidence="15">
        <text>L-threonyl-[protein] + ATP = O-phospho-L-threonyl-[protein] + ADP + H(+)</text>
        <dbReference type="Rhea" id="RHEA:46608"/>
        <dbReference type="Rhea" id="RHEA-COMP:11060"/>
        <dbReference type="Rhea" id="RHEA-COMP:11605"/>
        <dbReference type="ChEBI" id="CHEBI:15378"/>
        <dbReference type="ChEBI" id="CHEBI:30013"/>
        <dbReference type="ChEBI" id="CHEBI:30616"/>
        <dbReference type="ChEBI" id="CHEBI:61977"/>
        <dbReference type="ChEBI" id="CHEBI:456216"/>
        <dbReference type="EC" id="2.7.11.1"/>
    </reaction>
</comment>
<dbReference type="Proteomes" id="UP000029120">
    <property type="component" value="Chromosome 4"/>
</dbReference>
<evidence type="ECO:0000256" key="16">
    <source>
        <dbReference type="ARBA" id="ARBA00048679"/>
    </source>
</evidence>
<keyword evidence="10" id="KW-0418">Kinase</keyword>
<keyword evidence="22" id="KW-1185">Reference proteome</keyword>
<dbReference type="OMA" id="PNIGYNT"/>
<dbReference type="InterPro" id="IPR011009">
    <property type="entry name" value="Kinase-like_dom_sf"/>
</dbReference>
<dbReference type="GO" id="GO:0016020">
    <property type="term" value="C:membrane"/>
    <property type="evidence" value="ECO:0007669"/>
    <property type="project" value="UniProtKB-SubCell"/>
</dbReference>
<dbReference type="AlphaFoldDB" id="A0A087H117"/>
<evidence type="ECO:0000256" key="2">
    <source>
        <dbReference type="ARBA" id="ARBA00012513"/>
    </source>
</evidence>
<dbReference type="SUPFAM" id="SSF52058">
    <property type="entry name" value="L domain-like"/>
    <property type="match status" value="1"/>
</dbReference>
<dbReference type="Gene3D" id="1.10.510.10">
    <property type="entry name" value="Transferase(Phosphotransferase) domain 1"/>
    <property type="match status" value="1"/>
</dbReference>
<evidence type="ECO:0000256" key="4">
    <source>
        <dbReference type="ARBA" id="ARBA00022614"/>
    </source>
</evidence>
<keyword evidence="12 19" id="KW-1133">Transmembrane helix</keyword>
<dbReference type="SMART" id="SM00220">
    <property type="entry name" value="S_TKc"/>
    <property type="match status" value="1"/>
</dbReference>
<dbReference type="PROSITE" id="PS00108">
    <property type="entry name" value="PROTEIN_KINASE_ST"/>
    <property type="match status" value="1"/>
</dbReference>
<feature type="transmembrane region" description="Helical" evidence="19">
    <location>
        <begin position="202"/>
        <end position="223"/>
    </location>
</feature>
<dbReference type="Gramene" id="KFK35819">
    <property type="protein sequence ID" value="KFK35819"/>
    <property type="gene ID" value="AALP_AA4G041500"/>
</dbReference>
<dbReference type="OrthoDB" id="1088393at2759"/>
<dbReference type="SUPFAM" id="SSF56112">
    <property type="entry name" value="Protein kinase-like (PK-like)"/>
    <property type="match status" value="1"/>
</dbReference>
<dbReference type="InterPro" id="IPR001611">
    <property type="entry name" value="Leu-rich_rpt"/>
</dbReference>
<evidence type="ECO:0000256" key="9">
    <source>
        <dbReference type="ARBA" id="ARBA00022741"/>
    </source>
</evidence>
<keyword evidence="14" id="KW-0675">Receptor</keyword>
<evidence type="ECO:0000256" key="13">
    <source>
        <dbReference type="ARBA" id="ARBA00023136"/>
    </source>
</evidence>
<dbReference type="Gene3D" id="3.80.10.10">
    <property type="entry name" value="Ribonuclease Inhibitor"/>
    <property type="match status" value="1"/>
</dbReference>
<dbReference type="InterPro" id="IPR001245">
    <property type="entry name" value="Ser-Thr/Tyr_kinase_cat_dom"/>
</dbReference>
<keyword evidence="5" id="KW-0808">Transferase</keyword>
<dbReference type="EC" id="2.7.11.1" evidence="2"/>